<proteinExistence type="predicted"/>
<accession>A0ABW3C2U3</accession>
<comment type="caution">
    <text evidence="1">The sequence shown here is derived from an EMBL/GenBank/DDBJ whole genome shotgun (WGS) entry which is preliminary data.</text>
</comment>
<name>A0ABW3C2U3_SPHXN</name>
<gene>
    <name evidence="1" type="ORF">ACFQ00_07760</name>
</gene>
<dbReference type="Proteomes" id="UP001597124">
    <property type="component" value="Unassembled WGS sequence"/>
</dbReference>
<dbReference type="RefSeq" id="WP_381488596.1">
    <property type="nucleotide sequence ID" value="NZ_JBHTIK010000004.1"/>
</dbReference>
<evidence type="ECO:0000313" key="2">
    <source>
        <dbReference type="Proteomes" id="UP001597124"/>
    </source>
</evidence>
<organism evidence="1 2">
    <name type="scientific">Sphingosinicella xenopeptidilytica</name>
    <dbReference type="NCBI Taxonomy" id="364098"/>
    <lineage>
        <taxon>Bacteria</taxon>
        <taxon>Pseudomonadati</taxon>
        <taxon>Pseudomonadota</taxon>
        <taxon>Alphaproteobacteria</taxon>
        <taxon>Sphingomonadales</taxon>
        <taxon>Sphingosinicellaceae</taxon>
        <taxon>Sphingosinicella</taxon>
    </lineage>
</organism>
<evidence type="ECO:0000313" key="1">
    <source>
        <dbReference type="EMBL" id="MFD0848214.1"/>
    </source>
</evidence>
<dbReference type="EMBL" id="JBHTIK010000004">
    <property type="protein sequence ID" value="MFD0848214.1"/>
    <property type="molecule type" value="Genomic_DNA"/>
</dbReference>
<sequence>MTPLERAIAAINNTALVQNIAGDQLGVVGREPFYVVTNPEPLARAVLRAISEPSDAMVSDGADMIPCSGGGDEGPPNYRAARQCWRAMINAALELPGR</sequence>
<protein>
    <submittedName>
        <fullName evidence="1">Uncharacterized protein</fullName>
    </submittedName>
</protein>
<reference evidence="2" key="1">
    <citation type="journal article" date="2019" name="Int. J. Syst. Evol. Microbiol.">
        <title>The Global Catalogue of Microorganisms (GCM) 10K type strain sequencing project: providing services to taxonomists for standard genome sequencing and annotation.</title>
        <authorList>
            <consortium name="The Broad Institute Genomics Platform"/>
            <consortium name="The Broad Institute Genome Sequencing Center for Infectious Disease"/>
            <person name="Wu L."/>
            <person name="Ma J."/>
        </authorList>
    </citation>
    <scope>NUCLEOTIDE SEQUENCE [LARGE SCALE GENOMIC DNA]</scope>
    <source>
        <strain evidence="2">CCUG 52537</strain>
    </source>
</reference>
<keyword evidence="2" id="KW-1185">Reference proteome</keyword>